<accession>A0A174YZX0</accession>
<protein>
    <submittedName>
        <fullName evidence="4">IMPACT family member yigZ</fullName>
    </submittedName>
</protein>
<reference evidence="4 5" key="1">
    <citation type="submission" date="2015-09" db="EMBL/GenBank/DDBJ databases">
        <authorList>
            <consortium name="Pathogen Informatics"/>
        </authorList>
    </citation>
    <scope>NUCLEOTIDE SEQUENCE [LARGE SCALE GENOMIC DNA]</scope>
    <source>
        <strain evidence="4 5">2789STDY5834928</strain>
    </source>
</reference>
<dbReference type="InterPro" id="IPR001498">
    <property type="entry name" value="Impact_N"/>
</dbReference>
<name>A0A174YZX0_9FIRM</name>
<evidence type="ECO:0000259" key="3">
    <source>
        <dbReference type="Pfam" id="PF09186"/>
    </source>
</evidence>
<dbReference type="Pfam" id="PF01205">
    <property type="entry name" value="Impact_N"/>
    <property type="match status" value="1"/>
</dbReference>
<evidence type="ECO:0000259" key="2">
    <source>
        <dbReference type="Pfam" id="PF01205"/>
    </source>
</evidence>
<evidence type="ECO:0000313" key="5">
    <source>
        <dbReference type="Proteomes" id="UP000095662"/>
    </source>
</evidence>
<dbReference type="OrthoDB" id="9813771at2"/>
<organism evidence="4 5">
    <name type="scientific">[Eubacterium] siraeum</name>
    <dbReference type="NCBI Taxonomy" id="39492"/>
    <lineage>
        <taxon>Bacteria</taxon>
        <taxon>Bacillati</taxon>
        <taxon>Bacillota</taxon>
        <taxon>Clostridia</taxon>
        <taxon>Eubacteriales</taxon>
        <taxon>Oscillospiraceae</taxon>
        <taxon>Oscillospiraceae incertae sedis</taxon>
    </lineage>
</organism>
<dbReference type="InterPro" id="IPR036956">
    <property type="entry name" value="Impact_N_sf"/>
</dbReference>
<dbReference type="InterPro" id="IPR035647">
    <property type="entry name" value="EFG_III/V"/>
</dbReference>
<dbReference type="PANTHER" id="PTHR16301:SF20">
    <property type="entry name" value="IMPACT FAMILY MEMBER YIGZ"/>
    <property type="match status" value="1"/>
</dbReference>
<dbReference type="PANTHER" id="PTHR16301">
    <property type="entry name" value="IMPACT-RELATED"/>
    <property type="match status" value="1"/>
</dbReference>
<dbReference type="InterPro" id="IPR020568">
    <property type="entry name" value="Ribosomal_Su5_D2-typ_SF"/>
</dbReference>
<dbReference type="InterPro" id="IPR015269">
    <property type="entry name" value="UPF0029_Impact_C"/>
</dbReference>
<dbReference type="AlphaFoldDB" id="A0A174YZX0"/>
<feature type="domain" description="UPF0029" evidence="3">
    <location>
        <begin position="137"/>
        <end position="192"/>
    </location>
</feature>
<dbReference type="Proteomes" id="UP000095662">
    <property type="component" value="Unassembled WGS sequence"/>
</dbReference>
<dbReference type="NCBIfam" id="TIGR00257">
    <property type="entry name" value="IMPACT_YIGZ"/>
    <property type="match status" value="1"/>
</dbReference>
<dbReference type="Gene3D" id="3.30.230.30">
    <property type="entry name" value="Impact, N-terminal domain"/>
    <property type="match status" value="1"/>
</dbReference>
<dbReference type="SUPFAM" id="SSF54211">
    <property type="entry name" value="Ribosomal protein S5 domain 2-like"/>
    <property type="match status" value="1"/>
</dbReference>
<evidence type="ECO:0000256" key="1">
    <source>
        <dbReference type="ARBA" id="ARBA00007665"/>
    </source>
</evidence>
<dbReference type="Pfam" id="PF09186">
    <property type="entry name" value="DUF1949"/>
    <property type="match status" value="1"/>
</dbReference>
<proteinExistence type="inferred from homology"/>
<dbReference type="STRING" id="39492.ERS852540_00087"/>
<dbReference type="GO" id="GO:0006446">
    <property type="term" value="P:regulation of translational initiation"/>
    <property type="evidence" value="ECO:0007669"/>
    <property type="project" value="TreeGrafter"/>
</dbReference>
<sequence length="205" mass="22670">MSYKTIRNRTEASFTEKKSEFIGYISPAETEEEAIGFINEIRAMHRKATHNCYAYILRNNNTGRHSDDGEPGGTAGMPIYDVLSKNGITDVVCVVTRYFGGILLGTGGLVHAYSKGASMALANAEIVNMEVADSLKISCDYTMYGIVNSVLPEFESIIRDTEFTDSVCIYLDVKTELTESLTAKLIDRCNGKVKIEKLKSGYVEF</sequence>
<dbReference type="InterPro" id="IPR015796">
    <property type="entry name" value="Impact_YigZ-like"/>
</dbReference>
<dbReference type="Gene3D" id="3.30.70.240">
    <property type="match status" value="1"/>
</dbReference>
<gene>
    <name evidence="4" type="primary">yigZ</name>
    <name evidence="4" type="ORF">ERS852540_00087</name>
</gene>
<dbReference type="InterPro" id="IPR023582">
    <property type="entry name" value="Impact"/>
</dbReference>
<feature type="domain" description="Impact N-terminal" evidence="2">
    <location>
        <begin position="17"/>
        <end position="121"/>
    </location>
</feature>
<dbReference type="GO" id="GO:0005737">
    <property type="term" value="C:cytoplasm"/>
    <property type="evidence" value="ECO:0007669"/>
    <property type="project" value="TreeGrafter"/>
</dbReference>
<dbReference type="EMBL" id="CZBY01000001">
    <property type="protein sequence ID" value="CUQ80703.1"/>
    <property type="molecule type" value="Genomic_DNA"/>
</dbReference>
<comment type="similarity">
    <text evidence="1">Belongs to the IMPACT family.</text>
</comment>
<evidence type="ECO:0000313" key="4">
    <source>
        <dbReference type="EMBL" id="CUQ80703.1"/>
    </source>
</evidence>
<dbReference type="SUPFAM" id="SSF54980">
    <property type="entry name" value="EF-G C-terminal domain-like"/>
    <property type="match status" value="1"/>
</dbReference>